<proteinExistence type="inferred from homology"/>
<protein>
    <submittedName>
        <fullName evidence="6">ARAD1D17842p</fullName>
    </submittedName>
</protein>
<comment type="subcellular location">
    <subcellularLocation>
        <location evidence="1">Membrane</location>
        <topology evidence="1">Multi-pass membrane protein</topology>
    </subcellularLocation>
</comment>
<dbReference type="Gene3D" id="1.20.1250.20">
    <property type="entry name" value="MFS general substrate transporter like domains"/>
    <property type="match status" value="1"/>
</dbReference>
<feature type="transmembrane region" description="Helical" evidence="4">
    <location>
        <begin position="280"/>
        <end position="301"/>
    </location>
</feature>
<dbReference type="InterPro" id="IPR050327">
    <property type="entry name" value="Proton-linked_MCT"/>
</dbReference>
<dbReference type="PhylomeDB" id="A0A060TFW4"/>
<feature type="region of interest" description="Disordered" evidence="3">
    <location>
        <begin position="1"/>
        <end position="37"/>
    </location>
</feature>
<feature type="transmembrane region" description="Helical" evidence="4">
    <location>
        <begin position="203"/>
        <end position="221"/>
    </location>
</feature>
<dbReference type="PANTHER" id="PTHR11360:SF319">
    <property type="entry name" value="MAJOR FACILITATOR SUPERFAMILY (MFS) PROFILE DOMAIN-CONTAINING PROTEIN"/>
    <property type="match status" value="1"/>
</dbReference>
<dbReference type="EMBL" id="HG937694">
    <property type="protein sequence ID" value="CDP37717.1"/>
    <property type="molecule type" value="Genomic_DNA"/>
</dbReference>
<gene>
    <name evidence="6" type="ORF">GNLVRS02_ARAD1D17842g</name>
</gene>
<keyword evidence="4" id="KW-0812">Transmembrane</keyword>
<feature type="transmembrane region" description="Helical" evidence="4">
    <location>
        <begin position="114"/>
        <end position="137"/>
    </location>
</feature>
<evidence type="ECO:0000313" key="6">
    <source>
        <dbReference type="EMBL" id="CDP37717.1"/>
    </source>
</evidence>
<feature type="transmembrane region" description="Helical" evidence="4">
    <location>
        <begin position="343"/>
        <end position="362"/>
    </location>
</feature>
<feature type="transmembrane region" description="Helical" evidence="4">
    <location>
        <begin position="144"/>
        <end position="167"/>
    </location>
</feature>
<dbReference type="GO" id="GO:0016020">
    <property type="term" value="C:membrane"/>
    <property type="evidence" value="ECO:0007669"/>
    <property type="project" value="UniProtKB-SubCell"/>
</dbReference>
<evidence type="ECO:0000259" key="5">
    <source>
        <dbReference type="PROSITE" id="PS50850"/>
    </source>
</evidence>
<evidence type="ECO:0000256" key="1">
    <source>
        <dbReference type="ARBA" id="ARBA00004141"/>
    </source>
</evidence>
<sequence length="469" mass="51302">MEDRKIATQDHSGSERPAGELGITDHDHGHTRDDVSEEVVEVGVPDSDQQCEKIDKKNRQFGEVDDEEYPEGGRGWLVLLGTFLVLNTTYGMVNTFGVYQVYYETAYPDESSSTISLIGSLQPTIIYLVSIPVVFLVNAIGPQWSLFVGAILQVWAIMMISICNAVWQLYLAQGVLFGIGAGINFFTAMAIPQEWFKRRRAMAVGVTASGSSLGGVIWPIAFQRLVDEVGFPWANRIIGFIFLPVLLFACVAVKPRLPRVKEKHWTNLLPKWSVLKDWRFVALCLANGIGIFGLFPPLFYIETFASRLNVDKNVSQYILAILNAFSIFGRVLPALAADKIGRLNALVPSVLSCGLFLFAFWYPAKGEALLLLTAIIWGAASGTFIALFPPAIGQLFGLKDNRSRLGIFYLLAVPGCMAGPSIAGTFISKTGGIEGFNKVAAFSGAMFFGGALIVIALRLSYSTKLAVFI</sequence>
<feature type="domain" description="Major facilitator superfamily (MFS) profile" evidence="5">
    <location>
        <begin position="75"/>
        <end position="469"/>
    </location>
</feature>
<dbReference type="SUPFAM" id="SSF103473">
    <property type="entry name" value="MFS general substrate transporter"/>
    <property type="match status" value="1"/>
</dbReference>
<feature type="transmembrane region" description="Helical" evidence="4">
    <location>
        <begin position="368"/>
        <end position="393"/>
    </location>
</feature>
<feature type="transmembrane region" description="Helical" evidence="4">
    <location>
        <begin position="317"/>
        <end position="336"/>
    </location>
</feature>
<evidence type="ECO:0000256" key="2">
    <source>
        <dbReference type="ARBA" id="ARBA00006727"/>
    </source>
</evidence>
<keyword evidence="4" id="KW-1133">Transmembrane helix</keyword>
<dbReference type="InterPro" id="IPR020846">
    <property type="entry name" value="MFS_dom"/>
</dbReference>
<comment type="similarity">
    <text evidence="2">Belongs to the major facilitator superfamily. Monocarboxylate porter (TC 2.A.1.13) family.</text>
</comment>
<dbReference type="GO" id="GO:0022857">
    <property type="term" value="F:transmembrane transporter activity"/>
    <property type="evidence" value="ECO:0007669"/>
    <property type="project" value="InterPro"/>
</dbReference>
<feature type="transmembrane region" description="Helical" evidence="4">
    <location>
        <begin position="76"/>
        <end position="102"/>
    </location>
</feature>
<feature type="transmembrane region" description="Helical" evidence="4">
    <location>
        <begin position="233"/>
        <end position="253"/>
    </location>
</feature>
<dbReference type="AlphaFoldDB" id="A0A060TFW4"/>
<dbReference type="PROSITE" id="PS50850">
    <property type="entry name" value="MFS"/>
    <property type="match status" value="1"/>
</dbReference>
<dbReference type="CDD" id="cd17352">
    <property type="entry name" value="MFS_MCT_SLC16"/>
    <property type="match status" value="1"/>
</dbReference>
<organism evidence="6">
    <name type="scientific">Blastobotrys adeninivorans</name>
    <name type="common">Yeast</name>
    <name type="synonym">Arxula adeninivorans</name>
    <dbReference type="NCBI Taxonomy" id="409370"/>
    <lineage>
        <taxon>Eukaryota</taxon>
        <taxon>Fungi</taxon>
        <taxon>Dikarya</taxon>
        <taxon>Ascomycota</taxon>
        <taxon>Saccharomycotina</taxon>
        <taxon>Dipodascomycetes</taxon>
        <taxon>Dipodascales</taxon>
        <taxon>Trichomonascaceae</taxon>
        <taxon>Blastobotrys</taxon>
    </lineage>
</organism>
<reference evidence="6" key="2">
    <citation type="submission" date="2014-06" db="EMBL/GenBank/DDBJ databases">
        <title>The complete genome of Blastobotrys (Arxula) adeninivorans LS3 - a yeast of biotechnological interest.</title>
        <authorList>
            <person name="Kunze G."/>
            <person name="Gaillardin C."/>
            <person name="Czernicka M."/>
            <person name="Durrens P."/>
            <person name="Martin T."/>
            <person name="Boer E."/>
            <person name="Gabaldon T."/>
            <person name="Cruz J."/>
            <person name="Talla E."/>
            <person name="Marck C."/>
            <person name="Goffeau A."/>
            <person name="Barbe V."/>
            <person name="Baret P."/>
            <person name="Baronian K."/>
            <person name="Beier S."/>
            <person name="Bleykasten C."/>
            <person name="Bode R."/>
            <person name="Casaregola S."/>
            <person name="Despons L."/>
            <person name="Fairhead C."/>
            <person name="Giersberg M."/>
            <person name="Gierski P."/>
            <person name="Hahnel U."/>
            <person name="Hartmann A."/>
            <person name="Jankowska D."/>
            <person name="Jubin C."/>
            <person name="Jung P."/>
            <person name="Lafontaine I."/>
            <person name="Leh-Louis V."/>
            <person name="Lemaire M."/>
            <person name="Marcet-Houben M."/>
            <person name="Mascher M."/>
            <person name="Morel G."/>
            <person name="Richard G.-F."/>
            <person name="Riechen J."/>
            <person name="Sacerdot C."/>
            <person name="Sarkar A."/>
            <person name="Savel G."/>
            <person name="Schacherer J."/>
            <person name="Sherman D."/>
            <person name="Straub M.-L."/>
            <person name="Stein N."/>
            <person name="Thierry A."/>
            <person name="Trautwein-Schult A."/>
            <person name="Westhof E."/>
            <person name="Worch S."/>
            <person name="Dujon B."/>
            <person name="Souciet J.-L."/>
            <person name="Wincker P."/>
            <person name="Scholz U."/>
            <person name="Neuveglise N."/>
        </authorList>
    </citation>
    <scope>NUCLEOTIDE SEQUENCE</scope>
    <source>
        <strain evidence="6">LS3</strain>
    </source>
</reference>
<accession>A0A060TFW4</accession>
<dbReference type="InterPro" id="IPR036259">
    <property type="entry name" value="MFS_trans_sf"/>
</dbReference>
<feature type="transmembrane region" description="Helical" evidence="4">
    <location>
        <begin position="405"/>
        <end position="427"/>
    </location>
</feature>
<reference evidence="6" key="1">
    <citation type="submission" date="2014-02" db="EMBL/GenBank/DDBJ databases">
        <authorList>
            <person name="Genoscope - CEA"/>
        </authorList>
    </citation>
    <scope>NUCLEOTIDE SEQUENCE</scope>
    <source>
        <strain evidence="6">LS3</strain>
    </source>
</reference>
<dbReference type="Pfam" id="PF07690">
    <property type="entry name" value="MFS_1"/>
    <property type="match status" value="1"/>
</dbReference>
<evidence type="ECO:0000256" key="4">
    <source>
        <dbReference type="SAM" id="Phobius"/>
    </source>
</evidence>
<name>A0A060TFW4_BLAAD</name>
<dbReference type="InterPro" id="IPR011701">
    <property type="entry name" value="MFS"/>
</dbReference>
<dbReference type="PANTHER" id="PTHR11360">
    <property type="entry name" value="MONOCARBOXYLATE TRANSPORTER"/>
    <property type="match status" value="1"/>
</dbReference>
<keyword evidence="4" id="KW-0472">Membrane</keyword>
<feature type="compositionally biased region" description="Basic and acidic residues" evidence="3">
    <location>
        <begin position="1"/>
        <end position="34"/>
    </location>
</feature>
<feature type="transmembrane region" description="Helical" evidence="4">
    <location>
        <begin position="173"/>
        <end position="191"/>
    </location>
</feature>
<feature type="transmembrane region" description="Helical" evidence="4">
    <location>
        <begin position="439"/>
        <end position="461"/>
    </location>
</feature>
<evidence type="ECO:0000256" key="3">
    <source>
        <dbReference type="SAM" id="MobiDB-lite"/>
    </source>
</evidence>